<evidence type="ECO:0008006" key="3">
    <source>
        <dbReference type="Google" id="ProtNLM"/>
    </source>
</evidence>
<protein>
    <recommendedName>
        <fullName evidence="3">LTD domain-containing protein</fullName>
    </recommendedName>
</protein>
<sequence length="579" mass="65516">MFGSGKRGFILTCLLIFNFSFLYSSPIITEVLSNVKGSDTGAGSPGDRNEFIELYNNSDSDIVITHYLIGDGDAVDNIRIWNDSLGTPSTNILISDSILHPHHFAVILDPEYCNEEYANLPYFMPYNFGDSCLILTVGNTTIGDGLSASDPIFLYDSNLIILDTYGTPFDTSDSIPRDPGDGISMEKIYFSGLDGENNWQPSKSPNGCTPGNYNSVSENNLIHVNFNYQIFADTFAFEFDLINNFHIDLHNTNVYLHLMEFKNEGSIANIDSILLFSGDIEDSVFNLKYRDNLSSTNTYMAELIIKNTQFSSIHDFWIRDNMNSIPPVEINEIMEHNDISPDWIEIHNISDDTINLYDSHIDIGSRIYNLSDISVNPGEYKVILHDSASFFLKYSRNIKPILLKNSITISSGDTIKFRSGNCTMDELYISRNLHYGKDTSIERIKEFVPASDECNWTFSRNIKGATPGEKNSVSDTSVITEQDTISISPNPFNYTRDNAMSLKFPSNFYMIKFVHIYKTDGYKIADLRINNPYLKEILWKPKSNSGNDFPTGLYIAVLKYEDDKGKEHLIKKPLAIKNR</sequence>
<name>A0A660SAW0_UNCT6</name>
<dbReference type="Proteomes" id="UP000282321">
    <property type="component" value="Unassembled WGS sequence"/>
</dbReference>
<accession>A0A660SAW0</accession>
<dbReference type="SUPFAM" id="SSF74853">
    <property type="entry name" value="Lamin A/C globular tail domain"/>
    <property type="match status" value="1"/>
</dbReference>
<organism evidence="1 2">
    <name type="scientific">candidate division TA06 bacterium</name>
    <dbReference type="NCBI Taxonomy" id="2250710"/>
    <lineage>
        <taxon>Bacteria</taxon>
        <taxon>Bacteria division TA06</taxon>
    </lineage>
</organism>
<dbReference type="AlphaFoldDB" id="A0A660SAW0"/>
<reference evidence="1 2" key="1">
    <citation type="submission" date="2018-06" db="EMBL/GenBank/DDBJ databases">
        <title>Extensive metabolic versatility and redundancy in microbially diverse, dynamic hydrothermal sediments.</title>
        <authorList>
            <person name="Dombrowski N."/>
            <person name="Teske A."/>
            <person name="Baker B.J."/>
        </authorList>
    </citation>
    <scope>NUCLEOTIDE SEQUENCE [LARGE SCALE GENOMIC DNA]</scope>
    <source>
        <strain evidence="1">B35_G9</strain>
    </source>
</reference>
<dbReference type="EMBL" id="QNBC01000010">
    <property type="protein sequence ID" value="RKX67803.1"/>
    <property type="molecule type" value="Genomic_DNA"/>
</dbReference>
<dbReference type="InterPro" id="IPR036415">
    <property type="entry name" value="Lamin_tail_dom_sf"/>
</dbReference>
<proteinExistence type="predicted"/>
<gene>
    <name evidence="1" type="ORF">DRP44_01420</name>
</gene>
<comment type="caution">
    <text evidence="1">The sequence shown here is derived from an EMBL/GenBank/DDBJ whole genome shotgun (WGS) entry which is preliminary data.</text>
</comment>
<evidence type="ECO:0000313" key="1">
    <source>
        <dbReference type="EMBL" id="RKX67803.1"/>
    </source>
</evidence>
<evidence type="ECO:0000313" key="2">
    <source>
        <dbReference type="Proteomes" id="UP000282321"/>
    </source>
</evidence>